<feature type="transmembrane region" description="Helical" evidence="2">
    <location>
        <begin position="127"/>
        <end position="149"/>
    </location>
</feature>
<protein>
    <submittedName>
        <fullName evidence="3">Arginine biosynthesis bifunctional protein ArgJ, mitochondrial</fullName>
    </submittedName>
</protein>
<feature type="transmembrane region" description="Helical" evidence="2">
    <location>
        <begin position="98"/>
        <end position="115"/>
    </location>
</feature>
<keyword evidence="2" id="KW-1133">Transmembrane helix</keyword>
<proteinExistence type="predicted"/>
<dbReference type="Proteomes" id="UP000620124">
    <property type="component" value="Unassembled WGS sequence"/>
</dbReference>
<feature type="transmembrane region" description="Helical" evidence="2">
    <location>
        <begin position="205"/>
        <end position="229"/>
    </location>
</feature>
<keyword evidence="2" id="KW-0472">Membrane</keyword>
<dbReference type="OrthoDB" id="3028273at2759"/>
<dbReference type="EMBL" id="JACAZI010000006">
    <property type="protein sequence ID" value="KAF7358215.1"/>
    <property type="molecule type" value="Genomic_DNA"/>
</dbReference>
<evidence type="ECO:0000256" key="2">
    <source>
        <dbReference type="SAM" id="Phobius"/>
    </source>
</evidence>
<name>A0A8H6YBW8_9AGAR</name>
<comment type="caution">
    <text evidence="3">The sequence shown here is derived from an EMBL/GenBank/DDBJ whole genome shotgun (WGS) entry which is preliminary data.</text>
</comment>
<feature type="transmembrane region" description="Helical" evidence="2">
    <location>
        <begin position="235"/>
        <end position="256"/>
    </location>
</feature>
<dbReference type="AlphaFoldDB" id="A0A8H6YBW8"/>
<evidence type="ECO:0000256" key="1">
    <source>
        <dbReference type="SAM" id="MobiDB-lite"/>
    </source>
</evidence>
<keyword evidence="2" id="KW-0812">Transmembrane</keyword>
<evidence type="ECO:0000313" key="4">
    <source>
        <dbReference type="Proteomes" id="UP000620124"/>
    </source>
</evidence>
<accession>A0A8H6YBW8</accession>
<feature type="transmembrane region" description="Helical" evidence="2">
    <location>
        <begin position="49"/>
        <end position="78"/>
    </location>
</feature>
<reference evidence="3" key="1">
    <citation type="submission" date="2020-05" db="EMBL/GenBank/DDBJ databases">
        <title>Mycena genomes resolve the evolution of fungal bioluminescence.</title>
        <authorList>
            <person name="Tsai I.J."/>
        </authorList>
    </citation>
    <scope>NUCLEOTIDE SEQUENCE</scope>
    <source>
        <strain evidence="3">CCC161011</strain>
    </source>
</reference>
<feature type="transmembrane region" description="Helical" evidence="2">
    <location>
        <begin position="20"/>
        <end position="37"/>
    </location>
</feature>
<keyword evidence="4" id="KW-1185">Reference proteome</keyword>
<feature type="region of interest" description="Disordered" evidence="1">
    <location>
        <begin position="291"/>
        <end position="314"/>
    </location>
</feature>
<evidence type="ECO:0000313" key="3">
    <source>
        <dbReference type="EMBL" id="KAF7358215.1"/>
    </source>
</evidence>
<sequence length="314" mass="34213">MASLQSILIATFVEAMLESALYGLYSFLFFTVVYLFWVKPAPKRGPRAYLFVAIVLQYLISTAHWICTIFYICQYFIIHGGGLAAAVAFARGGAHGDPLVVLYTLSSFAATAFAIHRVSMVLQNKPIATIFPCLLMVLYAVTTATGITLTSQRGTPVAFPWVLTSSMLELVVSAYSTALIAWKIWRVNSDAEAIRVDTGRAQKSLTSLIAIITESYGIQTTIDICILISYVTGSLIGKIVFSGLAPPIFGIANLLIHARIALGWAREPKPERKTEASTVVFRTNATTSVFGSEREDVELQQQGQEMKPKGGQGV</sequence>
<organism evidence="3 4">
    <name type="scientific">Mycena venus</name>
    <dbReference type="NCBI Taxonomy" id="2733690"/>
    <lineage>
        <taxon>Eukaryota</taxon>
        <taxon>Fungi</taxon>
        <taxon>Dikarya</taxon>
        <taxon>Basidiomycota</taxon>
        <taxon>Agaricomycotina</taxon>
        <taxon>Agaricomycetes</taxon>
        <taxon>Agaricomycetidae</taxon>
        <taxon>Agaricales</taxon>
        <taxon>Marasmiineae</taxon>
        <taxon>Mycenaceae</taxon>
        <taxon>Mycena</taxon>
    </lineage>
</organism>
<feature type="transmembrane region" description="Helical" evidence="2">
    <location>
        <begin position="161"/>
        <end position="185"/>
    </location>
</feature>
<gene>
    <name evidence="3" type="ORF">MVEN_00870200</name>
</gene>